<keyword evidence="1 5" id="KW-0637">Prenyltransferase</keyword>
<comment type="caution">
    <text evidence="5">Lacks conserved residue(s) required for the propagation of feature annotation.</text>
</comment>
<evidence type="ECO:0000256" key="3">
    <source>
        <dbReference type="ARBA" id="ARBA00022643"/>
    </source>
</evidence>
<keyword evidence="2 5" id="KW-0285">Flavoprotein</keyword>
<gene>
    <name evidence="5" type="primary">ubiX</name>
    <name evidence="7" type="ORF">ACEN34_07875</name>
</gene>
<comment type="caution">
    <text evidence="7">The sequence shown here is derived from an EMBL/GenBank/DDBJ whole genome shotgun (WGS) entry which is preliminary data.</text>
</comment>
<dbReference type="Gene3D" id="3.40.50.1950">
    <property type="entry name" value="Flavin prenyltransferase-like"/>
    <property type="match status" value="1"/>
</dbReference>
<comment type="function">
    <text evidence="5">Flavin prenyltransferase that catalyzes the synthesis of the prenylated FMN cofactor (prenyl-FMN) for 4-hydroxy-3-polyprenylbenzoic acid decarboxylase UbiD. The prenyltransferase is metal-independent and links a dimethylallyl moiety from dimethylallyl monophosphate (DMAP) to the flavin N5 and C6 atoms of FMN.</text>
</comment>
<feature type="binding site" evidence="5">
    <location>
        <position position="153"/>
    </location>
    <ligand>
        <name>dimethylallyl phosphate</name>
        <dbReference type="ChEBI" id="CHEBI:88052"/>
    </ligand>
</feature>
<sequence>MRRIIIGVTGASGTIYAIDLLQKLAQIPEIETHLVLSQWAKQNLALETDFTLRQVQQLADVTYNINDQAAAIASGSFLNDGMIIVPASMKTVAGIATGFGDNLISRAADVALKEQRKLVIVPRETPLSVIHLENLTKLARLGVQIIPPMPAFYDHPQTIQDIVNHQTMKLLDALAIPNQVAPRWQGYGIAK</sequence>
<evidence type="ECO:0000256" key="5">
    <source>
        <dbReference type="HAMAP-Rule" id="MF_01984"/>
    </source>
</evidence>
<evidence type="ECO:0000313" key="7">
    <source>
        <dbReference type="EMBL" id="MFL2029531.1"/>
    </source>
</evidence>
<feature type="binding site" evidence="5">
    <location>
        <position position="169"/>
    </location>
    <ligand>
        <name>dimethylallyl phosphate</name>
        <dbReference type="ChEBI" id="CHEBI:88052"/>
    </ligand>
</feature>
<dbReference type="InterPro" id="IPR004507">
    <property type="entry name" value="UbiX-like"/>
</dbReference>
<feature type="binding site" evidence="5">
    <location>
        <position position="37"/>
    </location>
    <ligand>
        <name>FMN</name>
        <dbReference type="ChEBI" id="CHEBI:58210"/>
    </ligand>
</feature>
<protein>
    <recommendedName>
        <fullName evidence="5">Flavin prenyltransferase UbiX</fullName>
        <ecNumber evidence="5">2.5.1.129</ecNumber>
    </recommendedName>
</protein>
<evidence type="ECO:0000256" key="1">
    <source>
        <dbReference type="ARBA" id="ARBA00022602"/>
    </source>
</evidence>
<accession>A0ABW8UCG4</accession>
<dbReference type="HAMAP" id="MF_01984">
    <property type="entry name" value="ubiX_pad"/>
    <property type="match status" value="1"/>
</dbReference>
<evidence type="ECO:0000256" key="2">
    <source>
        <dbReference type="ARBA" id="ARBA00022630"/>
    </source>
</evidence>
<dbReference type="NCBIfam" id="NF004685">
    <property type="entry name" value="PRK06029.1"/>
    <property type="match status" value="1"/>
</dbReference>
<reference evidence="7 8" key="1">
    <citation type="submission" date="2024-08" db="EMBL/GenBank/DDBJ databases">
        <authorList>
            <person name="Arias E."/>
        </authorList>
    </citation>
    <scope>NUCLEOTIDE SEQUENCE [LARGE SCALE GENOMIC DNA]</scope>
    <source>
        <strain evidence="7 8">FAM 25317</strain>
    </source>
</reference>
<dbReference type="InterPro" id="IPR036551">
    <property type="entry name" value="Flavin_trans-like"/>
</dbReference>
<dbReference type="EMBL" id="JBGQPK010000029">
    <property type="protein sequence ID" value="MFL2029531.1"/>
    <property type="molecule type" value="Genomic_DNA"/>
</dbReference>
<keyword evidence="3 5" id="KW-0288">FMN</keyword>
<keyword evidence="8" id="KW-1185">Reference proteome</keyword>
<dbReference type="PANTHER" id="PTHR43374">
    <property type="entry name" value="FLAVIN PRENYLTRANSFERASE"/>
    <property type="match status" value="1"/>
</dbReference>
<comment type="catalytic activity">
    <reaction evidence="5">
        <text>dimethylallyl phosphate + FMNH2 = prenylated FMNH2 + phosphate</text>
        <dbReference type="Rhea" id="RHEA:37743"/>
        <dbReference type="ChEBI" id="CHEBI:43474"/>
        <dbReference type="ChEBI" id="CHEBI:57618"/>
        <dbReference type="ChEBI" id="CHEBI:87467"/>
        <dbReference type="ChEBI" id="CHEBI:88052"/>
        <dbReference type="EC" id="2.5.1.129"/>
    </reaction>
</comment>
<keyword evidence="4 5" id="KW-0808">Transferase</keyword>
<feature type="binding site" evidence="5">
    <location>
        <position position="123"/>
    </location>
    <ligand>
        <name>FMN</name>
        <dbReference type="ChEBI" id="CHEBI:58210"/>
    </ligand>
</feature>
<dbReference type="Proteomes" id="UP001625389">
    <property type="component" value="Unassembled WGS sequence"/>
</dbReference>
<dbReference type="Pfam" id="PF02441">
    <property type="entry name" value="Flavoprotein"/>
    <property type="match status" value="1"/>
</dbReference>
<name>A0ABW8UCG4_9LACO</name>
<feature type="binding site" evidence="5">
    <location>
        <begin position="88"/>
        <end position="91"/>
    </location>
    <ligand>
        <name>FMN</name>
        <dbReference type="ChEBI" id="CHEBI:58210"/>
    </ligand>
</feature>
<dbReference type="NCBIfam" id="TIGR00421">
    <property type="entry name" value="ubiX_pad"/>
    <property type="match status" value="1"/>
</dbReference>
<dbReference type="PANTHER" id="PTHR43374:SF1">
    <property type="entry name" value="FLAVIN PRENYLTRANSFERASE PAD1, MITOCHONDRIAL"/>
    <property type="match status" value="1"/>
</dbReference>
<feature type="binding site" evidence="5">
    <location>
        <begin position="10"/>
        <end position="12"/>
    </location>
    <ligand>
        <name>FMN</name>
        <dbReference type="ChEBI" id="CHEBI:58210"/>
    </ligand>
</feature>
<feature type="domain" description="Flavoprotein" evidence="6">
    <location>
        <begin position="3"/>
        <end position="169"/>
    </location>
</feature>
<organism evidence="7 8">
    <name type="scientific">Loigolactobacillus zhaoyuanensis</name>
    <dbReference type="NCBI Taxonomy" id="2486017"/>
    <lineage>
        <taxon>Bacteria</taxon>
        <taxon>Bacillati</taxon>
        <taxon>Bacillota</taxon>
        <taxon>Bacilli</taxon>
        <taxon>Lactobacillales</taxon>
        <taxon>Lactobacillaceae</taxon>
        <taxon>Loigolactobacillus</taxon>
    </lineage>
</organism>
<dbReference type="EC" id="2.5.1.129" evidence="5"/>
<comment type="similarity">
    <text evidence="5">Belongs to the UbiX/PAD1 family.</text>
</comment>
<evidence type="ECO:0000259" key="6">
    <source>
        <dbReference type="Pfam" id="PF02441"/>
    </source>
</evidence>
<evidence type="ECO:0000256" key="4">
    <source>
        <dbReference type="ARBA" id="ARBA00022679"/>
    </source>
</evidence>
<evidence type="ECO:0000313" key="8">
    <source>
        <dbReference type="Proteomes" id="UP001625389"/>
    </source>
</evidence>
<dbReference type="InterPro" id="IPR003382">
    <property type="entry name" value="Flavoprotein"/>
</dbReference>
<dbReference type="SUPFAM" id="SSF52507">
    <property type="entry name" value="Homo-oligomeric flavin-containing Cys decarboxylases, HFCD"/>
    <property type="match status" value="1"/>
</dbReference>
<proteinExistence type="inferred from homology"/>
<dbReference type="RefSeq" id="WP_407137454.1">
    <property type="nucleotide sequence ID" value="NZ_JBGQPK010000029.1"/>
</dbReference>